<accession>A0A644ZQM6</accession>
<feature type="transmembrane region" description="Helical" evidence="1">
    <location>
        <begin position="72"/>
        <end position="91"/>
    </location>
</feature>
<dbReference type="EMBL" id="VSSQ01009184">
    <property type="protein sequence ID" value="MPM40933.1"/>
    <property type="molecule type" value="Genomic_DNA"/>
</dbReference>
<keyword evidence="1" id="KW-0472">Membrane</keyword>
<dbReference type="InterPro" id="IPR021448">
    <property type="entry name" value="DUF3098"/>
</dbReference>
<dbReference type="AlphaFoldDB" id="A0A644ZQM6"/>
<gene>
    <name evidence="2" type="ORF">SDC9_87582</name>
</gene>
<dbReference type="Pfam" id="PF11297">
    <property type="entry name" value="DUF3098"/>
    <property type="match status" value="1"/>
</dbReference>
<evidence type="ECO:0008006" key="3">
    <source>
        <dbReference type="Google" id="ProtNLM"/>
    </source>
</evidence>
<proteinExistence type="predicted"/>
<keyword evidence="1" id="KW-0812">Transmembrane</keyword>
<sequence>MINFAIQTLIKMSKQQNENPGSKQTFVFSKMNYILMLAGLGIMFLGYILMIGGGSEDPNVFSDALFDTQRTTISPVMIIIGIVVEIVAIMYRPKAKDKIEE</sequence>
<protein>
    <recommendedName>
        <fullName evidence="3">DUF3098 domain-containing protein</fullName>
    </recommendedName>
</protein>
<feature type="transmembrane region" description="Helical" evidence="1">
    <location>
        <begin position="33"/>
        <end position="52"/>
    </location>
</feature>
<reference evidence="2" key="1">
    <citation type="submission" date="2019-08" db="EMBL/GenBank/DDBJ databases">
        <authorList>
            <person name="Kucharzyk K."/>
            <person name="Murdoch R.W."/>
            <person name="Higgins S."/>
            <person name="Loffler F."/>
        </authorList>
    </citation>
    <scope>NUCLEOTIDE SEQUENCE</scope>
</reference>
<organism evidence="2">
    <name type="scientific">bioreactor metagenome</name>
    <dbReference type="NCBI Taxonomy" id="1076179"/>
    <lineage>
        <taxon>unclassified sequences</taxon>
        <taxon>metagenomes</taxon>
        <taxon>ecological metagenomes</taxon>
    </lineage>
</organism>
<name>A0A644ZQM6_9ZZZZ</name>
<evidence type="ECO:0000256" key="1">
    <source>
        <dbReference type="SAM" id="Phobius"/>
    </source>
</evidence>
<comment type="caution">
    <text evidence="2">The sequence shown here is derived from an EMBL/GenBank/DDBJ whole genome shotgun (WGS) entry which is preliminary data.</text>
</comment>
<evidence type="ECO:0000313" key="2">
    <source>
        <dbReference type="EMBL" id="MPM40933.1"/>
    </source>
</evidence>
<keyword evidence="1" id="KW-1133">Transmembrane helix</keyword>